<dbReference type="RefSeq" id="WP_380327876.1">
    <property type="nucleotide sequence ID" value="NZ_JBHYPW010000043.1"/>
</dbReference>
<evidence type="ECO:0000313" key="2">
    <source>
        <dbReference type="EMBL" id="MFE1353972.1"/>
    </source>
</evidence>
<accession>A0ABW6GMK1</accession>
<organism evidence="2 3">
    <name type="scientific">Kitasatospora phosalacinea</name>
    <dbReference type="NCBI Taxonomy" id="2065"/>
    <lineage>
        <taxon>Bacteria</taxon>
        <taxon>Bacillati</taxon>
        <taxon>Actinomycetota</taxon>
        <taxon>Actinomycetes</taxon>
        <taxon>Kitasatosporales</taxon>
        <taxon>Streptomycetaceae</taxon>
        <taxon>Kitasatospora</taxon>
    </lineage>
</organism>
<feature type="compositionally biased region" description="Low complexity" evidence="1">
    <location>
        <begin position="7"/>
        <end position="20"/>
    </location>
</feature>
<feature type="region of interest" description="Disordered" evidence="1">
    <location>
        <begin position="1"/>
        <end position="36"/>
    </location>
</feature>
<keyword evidence="3" id="KW-1185">Reference proteome</keyword>
<gene>
    <name evidence="2" type="ORF">ACFW6T_18495</name>
</gene>
<name>A0ABW6GMK1_9ACTN</name>
<comment type="caution">
    <text evidence="2">The sequence shown here is derived from an EMBL/GenBank/DDBJ whole genome shotgun (WGS) entry which is preliminary data.</text>
</comment>
<dbReference type="EMBL" id="JBHYPX010000036">
    <property type="protein sequence ID" value="MFE1353972.1"/>
    <property type="molecule type" value="Genomic_DNA"/>
</dbReference>
<dbReference type="Proteomes" id="UP001599542">
    <property type="component" value="Unassembled WGS sequence"/>
</dbReference>
<feature type="compositionally biased region" description="Basic and acidic residues" evidence="1">
    <location>
        <begin position="23"/>
        <end position="36"/>
    </location>
</feature>
<sequence>MKRSVGAAALTADPAPAAAAHGWSRERPRAAADEHRATGTVVGVTDVTGGYQEGGDTADTSCSSYSGARVRALHQQASGSP</sequence>
<reference evidence="2 3" key="1">
    <citation type="submission" date="2024-09" db="EMBL/GenBank/DDBJ databases">
        <title>The Natural Products Discovery Center: Release of the First 8490 Sequenced Strains for Exploring Actinobacteria Biosynthetic Diversity.</title>
        <authorList>
            <person name="Kalkreuter E."/>
            <person name="Kautsar S.A."/>
            <person name="Yang D."/>
            <person name="Bader C.D."/>
            <person name="Teijaro C.N."/>
            <person name="Fluegel L."/>
            <person name="Davis C.M."/>
            <person name="Simpson J.R."/>
            <person name="Lauterbach L."/>
            <person name="Steele A.D."/>
            <person name="Gui C."/>
            <person name="Meng S."/>
            <person name="Li G."/>
            <person name="Viehrig K."/>
            <person name="Ye F."/>
            <person name="Su P."/>
            <person name="Kiefer A.F."/>
            <person name="Nichols A."/>
            <person name="Cepeda A.J."/>
            <person name="Yan W."/>
            <person name="Fan B."/>
            <person name="Jiang Y."/>
            <person name="Adhikari A."/>
            <person name="Zheng C.-J."/>
            <person name="Schuster L."/>
            <person name="Cowan T.M."/>
            <person name="Smanski M.J."/>
            <person name="Chevrette M.G."/>
            <person name="De Carvalho L.P.S."/>
            <person name="Shen B."/>
        </authorList>
    </citation>
    <scope>NUCLEOTIDE SEQUENCE [LARGE SCALE GENOMIC DNA]</scope>
    <source>
        <strain evidence="2 3">NPDC058753</strain>
    </source>
</reference>
<evidence type="ECO:0000313" key="3">
    <source>
        <dbReference type="Proteomes" id="UP001599542"/>
    </source>
</evidence>
<evidence type="ECO:0000256" key="1">
    <source>
        <dbReference type="SAM" id="MobiDB-lite"/>
    </source>
</evidence>
<protein>
    <submittedName>
        <fullName evidence="2">Uncharacterized protein</fullName>
    </submittedName>
</protein>
<proteinExistence type="predicted"/>